<dbReference type="Pfam" id="PF06803">
    <property type="entry name" value="DUF1232"/>
    <property type="match status" value="1"/>
</dbReference>
<evidence type="ECO:0000256" key="5">
    <source>
        <dbReference type="SAM" id="Phobius"/>
    </source>
</evidence>
<evidence type="ECO:0000259" key="6">
    <source>
        <dbReference type="Pfam" id="PF06803"/>
    </source>
</evidence>
<dbReference type="RefSeq" id="WP_237602352.1">
    <property type="nucleotide sequence ID" value="NZ_JAIRBA010000008.1"/>
</dbReference>
<dbReference type="EMBL" id="JAIRBA010000008">
    <property type="protein sequence ID" value="MCG2418543.1"/>
    <property type="molecule type" value="Genomic_DNA"/>
</dbReference>
<evidence type="ECO:0000256" key="2">
    <source>
        <dbReference type="ARBA" id="ARBA00022692"/>
    </source>
</evidence>
<evidence type="ECO:0000256" key="3">
    <source>
        <dbReference type="ARBA" id="ARBA00022989"/>
    </source>
</evidence>
<evidence type="ECO:0000313" key="8">
    <source>
        <dbReference type="Proteomes" id="UP001139461"/>
    </source>
</evidence>
<keyword evidence="2 5" id="KW-0812">Transmembrane</keyword>
<dbReference type="Proteomes" id="UP001139461">
    <property type="component" value="Unassembled WGS sequence"/>
</dbReference>
<sequence>MSFKGILSKMYFNPGNRDSGPAEYMEEEVTKIDEADVEVVLENEEAINKKFSGANSLSKYAELGKIMVGMLKDIKNKVYPHVPWFTIATIVLVLLYVLNPFDIIPDFVPGIGFIDDMSVMAVGVGWIETDLHKYLDWKIKEGKGL</sequence>
<protein>
    <submittedName>
        <fullName evidence="7">DUF1232 domain-containing protein</fullName>
    </submittedName>
</protein>
<name>A0A9X1QWS6_9FLAO</name>
<comment type="caution">
    <text evidence="7">The sequence shown here is derived from an EMBL/GenBank/DDBJ whole genome shotgun (WGS) entry which is preliminary data.</text>
</comment>
<gene>
    <name evidence="7" type="ORF">K8089_05865</name>
</gene>
<reference evidence="7" key="1">
    <citation type="submission" date="2021-09" db="EMBL/GenBank/DDBJ databases">
        <title>Genome of Aequorivita sp. strain F47161.</title>
        <authorList>
            <person name="Wang Y."/>
        </authorList>
    </citation>
    <scope>NUCLEOTIDE SEQUENCE</scope>
    <source>
        <strain evidence="7">F47161</strain>
    </source>
</reference>
<dbReference type="InterPro" id="IPR010652">
    <property type="entry name" value="DUF1232"/>
</dbReference>
<proteinExistence type="predicted"/>
<dbReference type="GO" id="GO:0012505">
    <property type="term" value="C:endomembrane system"/>
    <property type="evidence" value="ECO:0007669"/>
    <property type="project" value="UniProtKB-SubCell"/>
</dbReference>
<evidence type="ECO:0000256" key="1">
    <source>
        <dbReference type="ARBA" id="ARBA00004127"/>
    </source>
</evidence>
<feature type="domain" description="DUF1232" evidence="6">
    <location>
        <begin position="87"/>
        <end position="121"/>
    </location>
</feature>
<evidence type="ECO:0000313" key="7">
    <source>
        <dbReference type="EMBL" id="MCG2418543.1"/>
    </source>
</evidence>
<keyword evidence="3 5" id="KW-1133">Transmembrane helix</keyword>
<comment type="subcellular location">
    <subcellularLocation>
        <location evidence="1">Endomembrane system</location>
        <topology evidence="1">Multi-pass membrane protein</topology>
    </subcellularLocation>
</comment>
<evidence type="ECO:0000256" key="4">
    <source>
        <dbReference type="ARBA" id="ARBA00023136"/>
    </source>
</evidence>
<organism evidence="7 8">
    <name type="scientific">Aequorivita vitellina</name>
    <dbReference type="NCBI Taxonomy" id="2874475"/>
    <lineage>
        <taxon>Bacteria</taxon>
        <taxon>Pseudomonadati</taxon>
        <taxon>Bacteroidota</taxon>
        <taxon>Flavobacteriia</taxon>
        <taxon>Flavobacteriales</taxon>
        <taxon>Flavobacteriaceae</taxon>
        <taxon>Aequorivita</taxon>
    </lineage>
</organism>
<keyword evidence="8" id="KW-1185">Reference proteome</keyword>
<feature type="transmembrane region" description="Helical" evidence="5">
    <location>
        <begin position="82"/>
        <end position="101"/>
    </location>
</feature>
<accession>A0A9X1QWS6</accession>
<dbReference type="AlphaFoldDB" id="A0A9X1QWS6"/>
<keyword evidence="4 5" id="KW-0472">Membrane</keyword>